<evidence type="ECO:0000313" key="2">
    <source>
        <dbReference type="Proteomes" id="UP001433268"/>
    </source>
</evidence>
<protein>
    <submittedName>
        <fullName evidence="1">Uncharacterized protein</fullName>
    </submittedName>
</protein>
<comment type="caution">
    <text evidence="1">The sequence shown here is derived from an EMBL/GenBank/DDBJ whole genome shotgun (WGS) entry which is preliminary data.</text>
</comment>
<evidence type="ECO:0000313" key="1">
    <source>
        <dbReference type="EMBL" id="KAK8075015.1"/>
    </source>
</evidence>
<proteinExistence type="predicted"/>
<organism evidence="1 2">
    <name type="scientific">Apiospora hydei</name>
    <dbReference type="NCBI Taxonomy" id="1337664"/>
    <lineage>
        <taxon>Eukaryota</taxon>
        <taxon>Fungi</taxon>
        <taxon>Dikarya</taxon>
        <taxon>Ascomycota</taxon>
        <taxon>Pezizomycotina</taxon>
        <taxon>Sordariomycetes</taxon>
        <taxon>Xylariomycetidae</taxon>
        <taxon>Amphisphaeriales</taxon>
        <taxon>Apiosporaceae</taxon>
        <taxon>Apiospora</taxon>
    </lineage>
</organism>
<reference evidence="1 2" key="1">
    <citation type="submission" date="2023-01" db="EMBL/GenBank/DDBJ databases">
        <title>Analysis of 21 Apiospora genomes using comparative genomics revels a genus with tremendous synthesis potential of carbohydrate active enzymes and secondary metabolites.</title>
        <authorList>
            <person name="Sorensen T."/>
        </authorList>
    </citation>
    <scope>NUCLEOTIDE SEQUENCE [LARGE SCALE GENOMIC DNA]</scope>
    <source>
        <strain evidence="1 2">CBS 114990</strain>
    </source>
</reference>
<sequence length="118" mass="13031">MSNLSTFRTRPVSWLLPCLSANPAEKVIRVGRFAHEHGIPLEFNFSIGFGGFGPALAMCIVSYQKQTPYFLRPLVTHQRVQLDNISSKAGAVARNAIQNAKLRSLGGQAIDDDWFSLV</sequence>
<dbReference type="EMBL" id="JAQQWN010000007">
    <property type="protein sequence ID" value="KAK8075015.1"/>
    <property type="molecule type" value="Genomic_DNA"/>
</dbReference>
<dbReference type="RefSeq" id="XP_066665955.1">
    <property type="nucleotide sequence ID" value="XM_066813993.1"/>
</dbReference>
<dbReference type="GeneID" id="92047053"/>
<accession>A0ABR1VUT0</accession>
<keyword evidence="2" id="KW-1185">Reference proteome</keyword>
<name>A0ABR1VUT0_9PEZI</name>
<dbReference type="Proteomes" id="UP001433268">
    <property type="component" value="Unassembled WGS sequence"/>
</dbReference>
<gene>
    <name evidence="1" type="ORF">PG997_009678</name>
</gene>